<dbReference type="PROSITE" id="PS50097">
    <property type="entry name" value="BTB"/>
    <property type="match status" value="1"/>
</dbReference>
<evidence type="ECO:0000256" key="2">
    <source>
        <dbReference type="SAM" id="SignalP"/>
    </source>
</evidence>
<dbReference type="Gene3D" id="3.30.710.10">
    <property type="entry name" value="Potassium Channel Kv1.1, Chain A"/>
    <property type="match status" value="1"/>
</dbReference>
<name>A0ABD2KU13_9BILA</name>
<dbReference type="SUPFAM" id="SSF101967">
    <property type="entry name" value="Adhesin YadA, collagen-binding domain"/>
    <property type="match status" value="1"/>
</dbReference>
<gene>
    <name evidence="4" type="ORF">niasHT_012171</name>
</gene>
<dbReference type="InterPro" id="IPR000210">
    <property type="entry name" value="BTB/POZ_dom"/>
</dbReference>
<dbReference type="InterPro" id="IPR011705">
    <property type="entry name" value="BACK"/>
</dbReference>
<dbReference type="PANTHER" id="PTHR45774:SF3">
    <property type="entry name" value="BTB (POZ) DOMAIN-CONTAINING 2B-RELATED"/>
    <property type="match status" value="1"/>
</dbReference>
<keyword evidence="1" id="KW-0812">Transmembrane</keyword>
<dbReference type="SUPFAM" id="SSF54695">
    <property type="entry name" value="POZ domain"/>
    <property type="match status" value="1"/>
</dbReference>
<feature type="chain" id="PRO_5044827032" description="BTB domain-containing protein" evidence="2">
    <location>
        <begin position="25"/>
        <end position="537"/>
    </location>
</feature>
<keyword evidence="1" id="KW-0472">Membrane</keyword>
<dbReference type="EMBL" id="JBICBT010000650">
    <property type="protein sequence ID" value="KAL3106432.1"/>
    <property type="molecule type" value="Genomic_DNA"/>
</dbReference>
<dbReference type="Pfam" id="PF00651">
    <property type="entry name" value="BTB"/>
    <property type="match status" value="1"/>
</dbReference>
<proteinExistence type="predicted"/>
<evidence type="ECO:0000313" key="4">
    <source>
        <dbReference type="EMBL" id="KAL3106432.1"/>
    </source>
</evidence>
<keyword evidence="5" id="KW-1185">Reference proteome</keyword>
<dbReference type="Pfam" id="PF07707">
    <property type="entry name" value="BACK"/>
    <property type="match status" value="1"/>
</dbReference>
<sequence length="537" mass="59035">MKFFYPAFCCAFLNFLLLAQATQPNPNDKQAPDGKASSVKGWADSKKSSAASSSSAHEAYPKKFDLTSQMDSLLCSSECADMYFLIKEEQTDKEQLFPAHKPILLAASPVFEKMFEFNGQNKTWTADNPFIVTDISIQTFQIMLRFIYTDNFSEVNADNMLRVLHAADQYEVSALVDECVELPISKMKNVFLVLAEAQYIGVQAFTDRCFDYIDQNALSLLRSDAFLEIDQPMLYQILQHIQLETYDETQIWHAALRWADNQCRKNGKEKYGRKPSGNAWSGTVPNPCSDNSAKLQFYLTCEPPAGNQDPKWSLTGSTEIRSIYSGKMKSSKLKNYQFNAKTAELDYNFALYGHKFCYDYAGAHGCINCDHIDSKAKCEHLENIIRPPVAPLAASHQMPVMQNPAQGMPNPAYGMSNPAYGMSNPAYGMSNSAYGMSNPAYGMSNSAYGMSNSAYGMSNSAYGMSNPALPPMVVHNVPVNCPPLNCNPCNCSPPCFGHHTAATGEGPGGGPAISLVLAAVTFSLLGLLNVHGIVLPV</sequence>
<reference evidence="4 5" key="1">
    <citation type="submission" date="2024-10" db="EMBL/GenBank/DDBJ databases">
        <authorList>
            <person name="Kim D."/>
        </authorList>
    </citation>
    <scope>NUCLEOTIDE SEQUENCE [LARGE SCALE GENOMIC DNA]</scope>
    <source>
        <strain evidence="4">BH-2024</strain>
    </source>
</reference>
<dbReference type="InterPro" id="IPR011333">
    <property type="entry name" value="SKP1/BTB/POZ_sf"/>
</dbReference>
<comment type="caution">
    <text evidence="4">The sequence shown here is derived from an EMBL/GenBank/DDBJ whole genome shotgun (WGS) entry which is preliminary data.</text>
</comment>
<dbReference type="Gene3D" id="1.25.40.420">
    <property type="match status" value="1"/>
</dbReference>
<dbReference type="Proteomes" id="UP001620626">
    <property type="component" value="Unassembled WGS sequence"/>
</dbReference>
<dbReference type="CDD" id="cd18186">
    <property type="entry name" value="BTB_POZ_ZBTB_KLHL-like"/>
    <property type="match status" value="1"/>
</dbReference>
<dbReference type="AlphaFoldDB" id="A0ABD2KU13"/>
<evidence type="ECO:0000259" key="3">
    <source>
        <dbReference type="PROSITE" id="PS50097"/>
    </source>
</evidence>
<dbReference type="PANTHER" id="PTHR45774">
    <property type="entry name" value="BTB/POZ DOMAIN-CONTAINING"/>
    <property type="match status" value="1"/>
</dbReference>
<organism evidence="4 5">
    <name type="scientific">Heterodera trifolii</name>
    <dbReference type="NCBI Taxonomy" id="157864"/>
    <lineage>
        <taxon>Eukaryota</taxon>
        <taxon>Metazoa</taxon>
        <taxon>Ecdysozoa</taxon>
        <taxon>Nematoda</taxon>
        <taxon>Chromadorea</taxon>
        <taxon>Rhabditida</taxon>
        <taxon>Tylenchina</taxon>
        <taxon>Tylenchomorpha</taxon>
        <taxon>Tylenchoidea</taxon>
        <taxon>Heteroderidae</taxon>
        <taxon>Heteroderinae</taxon>
        <taxon>Heterodera</taxon>
    </lineage>
</organism>
<dbReference type="InterPro" id="IPR011049">
    <property type="entry name" value="Serralysin-like_metalloprot_C"/>
</dbReference>
<keyword evidence="2" id="KW-0732">Signal</keyword>
<feature type="domain" description="BTB" evidence="3">
    <location>
        <begin position="80"/>
        <end position="156"/>
    </location>
</feature>
<accession>A0ABD2KU13</accession>
<feature type="transmembrane region" description="Helical" evidence="1">
    <location>
        <begin position="512"/>
        <end position="535"/>
    </location>
</feature>
<keyword evidence="1" id="KW-1133">Transmembrane helix</keyword>
<feature type="signal peptide" evidence="2">
    <location>
        <begin position="1"/>
        <end position="24"/>
    </location>
</feature>
<evidence type="ECO:0000313" key="5">
    <source>
        <dbReference type="Proteomes" id="UP001620626"/>
    </source>
</evidence>
<evidence type="ECO:0000256" key="1">
    <source>
        <dbReference type="SAM" id="Phobius"/>
    </source>
</evidence>
<dbReference type="SMART" id="SM00225">
    <property type="entry name" value="BTB"/>
    <property type="match status" value="1"/>
</dbReference>
<protein>
    <recommendedName>
        <fullName evidence="3">BTB domain-containing protein</fullName>
    </recommendedName>
</protein>
<dbReference type="Gene3D" id="2.150.10.10">
    <property type="entry name" value="Serralysin-like metalloprotease, C-terminal"/>
    <property type="match status" value="1"/>
</dbReference>